<protein>
    <submittedName>
        <fullName evidence="1">Uncharacterized protein</fullName>
    </submittedName>
</protein>
<proteinExistence type="predicted"/>
<name>A0A7W8X0W4_9MICC</name>
<accession>A0A7W8X0W4</accession>
<evidence type="ECO:0000313" key="2">
    <source>
        <dbReference type="Proteomes" id="UP000580797"/>
    </source>
</evidence>
<reference evidence="1 2" key="1">
    <citation type="submission" date="2020-08" db="EMBL/GenBank/DDBJ databases">
        <title>Sequencing the genomes of 1000 actinobacteria strains.</title>
        <authorList>
            <person name="Klenk H.-P."/>
        </authorList>
    </citation>
    <scope>NUCLEOTIDE SEQUENCE [LARGE SCALE GENOMIC DNA]</scope>
    <source>
        <strain evidence="1 2">DSM 105783</strain>
    </source>
</reference>
<dbReference type="AlphaFoldDB" id="A0A7W8X0W4"/>
<sequence>MQRRTAVARVEKALADDLADVTEGPSGLPTYLQIGGYLEAFVDALSALIADPLSSESVRQMVEAERRLREFKRRCSTSAPLRPSIAQYKAVSQIIAHFAELWPTYARALQAPSMDEAQRLSNEGQALIDAAAEALGRYVSLMESTQAFEDLTIPDLLDRALNALSYLYPDATLLEMGRLGAREAERVAKVPVHDGPGVHFLVLNAVASAHFDPERFRDLLRETSRLCEDSSLLREVAAQPGALAGLGVSSRLGYEALATFETTLLRETDEKALMRRFIRFYGEFYEDVASPLLAWYNLLTGIKSQPYAKLIQNNATDLARNLTKHKLTASLLQDDGAHLRNASQHGNSFALEGEYVIFQLQSYQERPHRTEVIDRIYSFMESVLAMGWSLSNVLARLGIEVPIKDEDASYMNLTQFRLATLWLEHLGTTVVEADQKSTSWDLTLAIEPDETFSLAIALAENVPDIVSEVSVRAPGTATPMVIPLSAFTNLKSAQAAATAPVDHLLALVEFRAMCTVEGKSVLTAEDLRFAVATIGLLLIMKEDFTLIPYLRRVRQLTISHSLLELTETIKQVFALTRSPTETTKRQLAARLNEWRENSSAPTMPQAEAVTVRK</sequence>
<comment type="caution">
    <text evidence="1">The sequence shown here is derived from an EMBL/GenBank/DDBJ whole genome shotgun (WGS) entry which is preliminary data.</text>
</comment>
<gene>
    <name evidence="1" type="ORF">HD598_002517</name>
</gene>
<dbReference type="EMBL" id="JACHDR010000001">
    <property type="protein sequence ID" value="MBB5513830.1"/>
    <property type="molecule type" value="Genomic_DNA"/>
</dbReference>
<dbReference type="RefSeq" id="WP_183666279.1">
    <property type="nucleotide sequence ID" value="NZ_BAAARH010000008.1"/>
</dbReference>
<organism evidence="1 2">
    <name type="scientific">Neomicrococcus aestuarii</name>
    <dbReference type="NCBI Taxonomy" id="556325"/>
    <lineage>
        <taxon>Bacteria</taxon>
        <taxon>Bacillati</taxon>
        <taxon>Actinomycetota</taxon>
        <taxon>Actinomycetes</taxon>
        <taxon>Micrococcales</taxon>
        <taxon>Micrococcaceae</taxon>
        <taxon>Neomicrococcus</taxon>
    </lineage>
</organism>
<dbReference type="Proteomes" id="UP000580797">
    <property type="component" value="Unassembled WGS sequence"/>
</dbReference>
<evidence type="ECO:0000313" key="1">
    <source>
        <dbReference type="EMBL" id="MBB5513830.1"/>
    </source>
</evidence>